<dbReference type="Proteomes" id="UP000822688">
    <property type="component" value="Chromosome 7"/>
</dbReference>
<comment type="caution">
    <text evidence="2">The sequence shown here is derived from an EMBL/GenBank/DDBJ whole genome shotgun (WGS) entry which is preliminary data.</text>
</comment>
<evidence type="ECO:0000313" key="2">
    <source>
        <dbReference type="EMBL" id="KAG0566402.1"/>
    </source>
</evidence>
<evidence type="ECO:0000313" key="3">
    <source>
        <dbReference type="Proteomes" id="UP000822688"/>
    </source>
</evidence>
<feature type="region of interest" description="Disordered" evidence="1">
    <location>
        <begin position="239"/>
        <end position="264"/>
    </location>
</feature>
<feature type="compositionally biased region" description="Polar residues" evidence="1">
    <location>
        <begin position="246"/>
        <end position="264"/>
    </location>
</feature>
<protein>
    <submittedName>
        <fullName evidence="2">Uncharacterized protein</fullName>
    </submittedName>
</protein>
<sequence>MSSADGAGAIAFKGLGMMLSASKQGMAALSGGLNKVRKQYATKHEADVIAELKKKGVRPSEILFQALQKLDYLSLAGYKHEVILASQQTAKRLLDVEKSTVPLEMVLVLAGSMSDEALRFGDFQKSSILQGLQEYVNMSRMGKDHYDRDSMVHEFYYAILLCTEELGGDWQQFEALCKEAVRRVVTMGGAEDVHQDMQHKSAKAMFTFASAIKIAAQQEEQRRNKSLRDAEALIAREQEKRARALASQSSNQLPSTNQQPTITN</sequence>
<proteinExistence type="predicted"/>
<evidence type="ECO:0000256" key="1">
    <source>
        <dbReference type="SAM" id="MobiDB-lite"/>
    </source>
</evidence>
<organism evidence="2 3">
    <name type="scientific">Ceratodon purpureus</name>
    <name type="common">Fire moss</name>
    <name type="synonym">Dicranum purpureum</name>
    <dbReference type="NCBI Taxonomy" id="3225"/>
    <lineage>
        <taxon>Eukaryota</taxon>
        <taxon>Viridiplantae</taxon>
        <taxon>Streptophyta</taxon>
        <taxon>Embryophyta</taxon>
        <taxon>Bryophyta</taxon>
        <taxon>Bryophytina</taxon>
        <taxon>Bryopsida</taxon>
        <taxon>Dicranidae</taxon>
        <taxon>Pseudoditrichales</taxon>
        <taxon>Ditrichaceae</taxon>
        <taxon>Ceratodon</taxon>
    </lineage>
</organism>
<reference evidence="2" key="1">
    <citation type="submission" date="2020-06" db="EMBL/GenBank/DDBJ databases">
        <title>WGS assembly of Ceratodon purpureus strain R40.</title>
        <authorList>
            <person name="Carey S.B."/>
            <person name="Jenkins J."/>
            <person name="Shu S."/>
            <person name="Lovell J.T."/>
            <person name="Sreedasyam A."/>
            <person name="Maumus F."/>
            <person name="Tiley G.P."/>
            <person name="Fernandez-Pozo N."/>
            <person name="Barry K."/>
            <person name="Chen C."/>
            <person name="Wang M."/>
            <person name="Lipzen A."/>
            <person name="Daum C."/>
            <person name="Saski C.A."/>
            <person name="Payton A.C."/>
            <person name="Mcbreen J.C."/>
            <person name="Conrad R.E."/>
            <person name="Kollar L.M."/>
            <person name="Olsson S."/>
            <person name="Huttunen S."/>
            <person name="Landis J.B."/>
            <person name="Wickett N.J."/>
            <person name="Johnson M.G."/>
            <person name="Rensing S.A."/>
            <person name="Grimwood J."/>
            <person name="Schmutz J."/>
            <person name="Mcdaniel S.F."/>
        </authorList>
    </citation>
    <scope>NUCLEOTIDE SEQUENCE</scope>
    <source>
        <strain evidence="2">R40</strain>
    </source>
</reference>
<dbReference type="AlphaFoldDB" id="A0A8T0HBB7"/>
<keyword evidence="3" id="KW-1185">Reference proteome</keyword>
<name>A0A8T0HBB7_CERPU</name>
<dbReference type="EMBL" id="CM026428">
    <property type="protein sequence ID" value="KAG0566402.1"/>
    <property type="molecule type" value="Genomic_DNA"/>
</dbReference>
<gene>
    <name evidence="2" type="ORF">KC19_7G061300</name>
</gene>
<accession>A0A8T0HBB7</accession>